<dbReference type="InterPro" id="IPR013785">
    <property type="entry name" value="Aldolase_TIM"/>
</dbReference>
<evidence type="ECO:0000256" key="2">
    <source>
        <dbReference type="ARBA" id="ARBA00010765"/>
    </source>
</evidence>
<evidence type="ECO:0000256" key="9">
    <source>
        <dbReference type="ARBA" id="ARBA00022756"/>
    </source>
</evidence>
<dbReference type="Pfam" id="PF06968">
    <property type="entry name" value="BATS"/>
    <property type="match status" value="1"/>
</dbReference>
<keyword evidence="8 13" id="KW-0479">Metal-binding</keyword>
<feature type="binding site" evidence="13 14">
    <location>
        <position position="68"/>
    </location>
    <ligand>
        <name>[4Fe-4S] cluster</name>
        <dbReference type="ChEBI" id="CHEBI:49883"/>
        <note>4Fe-4S-S-AdoMet</note>
    </ligand>
</feature>
<evidence type="ECO:0000256" key="5">
    <source>
        <dbReference type="ARBA" id="ARBA00022679"/>
    </source>
</evidence>
<evidence type="ECO:0000313" key="16">
    <source>
        <dbReference type="EMBL" id="KNF08493.1"/>
    </source>
</evidence>
<reference evidence="17" key="1">
    <citation type="submission" date="2015-07" db="EMBL/GenBank/DDBJ databases">
        <title>Draft genome sequence of the purine-degrading Gottschalkia purinilyticum DSM 1384 (formerly Clostridium purinilyticum).</title>
        <authorList>
            <person name="Poehlein A."/>
            <person name="Schiel-Bengelsdorf B."/>
            <person name="Bengelsdorf F.R."/>
            <person name="Daniel R."/>
            <person name="Duerre P."/>
        </authorList>
    </citation>
    <scope>NUCLEOTIDE SEQUENCE [LARGE SCALE GENOMIC DNA]</scope>
    <source>
        <strain evidence="17">DSM 1384</strain>
    </source>
</reference>
<dbReference type="InterPro" id="IPR002684">
    <property type="entry name" value="Biotin_synth/BioAB"/>
</dbReference>
<comment type="subunit">
    <text evidence="13">Homodimer.</text>
</comment>
<name>A0A0L0WAE9_GOTPU</name>
<evidence type="ECO:0000256" key="11">
    <source>
        <dbReference type="ARBA" id="ARBA00023014"/>
    </source>
</evidence>
<dbReference type="UniPathway" id="UPA00078">
    <property type="reaction ID" value="UER00162"/>
</dbReference>
<dbReference type="InterPro" id="IPR010722">
    <property type="entry name" value="BATS_dom"/>
</dbReference>
<accession>A0A0L0WAE9</accession>
<evidence type="ECO:0000256" key="13">
    <source>
        <dbReference type="HAMAP-Rule" id="MF_01694"/>
    </source>
</evidence>
<dbReference type="PANTHER" id="PTHR22976:SF2">
    <property type="entry name" value="BIOTIN SYNTHASE, MITOCHONDRIAL"/>
    <property type="match status" value="1"/>
</dbReference>
<protein>
    <recommendedName>
        <fullName evidence="3 13">Biotin synthase</fullName>
        <ecNumber evidence="3 13">2.8.1.6</ecNumber>
    </recommendedName>
</protein>
<keyword evidence="4 13" id="KW-0004">4Fe-4S</keyword>
<keyword evidence="5 13" id="KW-0808">Transferase</keyword>
<evidence type="ECO:0000256" key="1">
    <source>
        <dbReference type="ARBA" id="ARBA00004942"/>
    </source>
</evidence>
<dbReference type="SMART" id="SM00876">
    <property type="entry name" value="BATS"/>
    <property type="match status" value="1"/>
</dbReference>
<comment type="cofactor">
    <cofactor evidence="14">
        <name>[2Fe-2S] cluster</name>
        <dbReference type="ChEBI" id="CHEBI:190135"/>
    </cofactor>
    <text evidence="14">Binds 1 [2Fe-2S] cluster. The cluster is coordinated with 3 cysteines and 1 arginine.</text>
</comment>
<dbReference type="PATRIC" id="fig|1503.3.peg.3112"/>
<evidence type="ECO:0000256" key="6">
    <source>
        <dbReference type="ARBA" id="ARBA00022691"/>
    </source>
</evidence>
<dbReference type="NCBIfam" id="TIGR00433">
    <property type="entry name" value="bioB"/>
    <property type="match status" value="1"/>
</dbReference>
<dbReference type="InterPro" id="IPR058240">
    <property type="entry name" value="rSAM_sf"/>
</dbReference>
<evidence type="ECO:0000313" key="17">
    <source>
        <dbReference type="Proteomes" id="UP000037267"/>
    </source>
</evidence>
<comment type="caution">
    <text evidence="13">Lacks conserved residue(s) required for the propagation of feature annotation.</text>
</comment>
<dbReference type="SFLD" id="SFLDS00029">
    <property type="entry name" value="Radical_SAM"/>
    <property type="match status" value="1"/>
</dbReference>
<feature type="binding site" evidence="13 14">
    <location>
        <position position="71"/>
    </location>
    <ligand>
        <name>[4Fe-4S] cluster</name>
        <dbReference type="ChEBI" id="CHEBI:49883"/>
        <note>4Fe-4S-S-AdoMet</note>
    </ligand>
</feature>
<gene>
    <name evidence="13 16" type="primary">bioB</name>
    <name evidence="16" type="ORF">CLPU_7c01210</name>
</gene>
<dbReference type="AlphaFoldDB" id="A0A0L0WAE9"/>
<dbReference type="PIRSF" id="PIRSF001619">
    <property type="entry name" value="Biotin_synth"/>
    <property type="match status" value="1"/>
</dbReference>
<dbReference type="CDD" id="cd01335">
    <property type="entry name" value="Radical_SAM"/>
    <property type="match status" value="1"/>
</dbReference>
<evidence type="ECO:0000259" key="15">
    <source>
        <dbReference type="PROSITE" id="PS51918"/>
    </source>
</evidence>
<dbReference type="STRING" id="1503.CLPU_7c01210"/>
<proteinExistence type="inferred from homology"/>
<dbReference type="InterPro" id="IPR024177">
    <property type="entry name" value="Biotin_synthase"/>
</dbReference>
<dbReference type="EMBL" id="LGSS01000007">
    <property type="protein sequence ID" value="KNF08493.1"/>
    <property type="molecule type" value="Genomic_DNA"/>
</dbReference>
<feature type="binding site" evidence="13 14">
    <location>
        <position position="140"/>
    </location>
    <ligand>
        <name>[2Fe-2S] cluster</name>
        <dbReference type="ChEBI" id="CHEBI:190135"/>
    </ligand>
</feature>
<evidence type="ECO:0000256" key="10">
    <source>
        <dbReference type="ARBA" id="ARBA00023004"/>
    </source>
</evidence>
<dbReference type="EC" id="2.8.1.6" evidence="3 13"/>
<dbReference type="SUPFAM" id="SSF102114">
    <property type="entry name" value="Radical SAM enzymes"/>
    <property type="match status" value="1"/>
</dbReference>
<comment type="function">
    <text evidence="13">Catalyzes the conversion of dethiobiotin (DTB) to biotin by the insertion of a sulfur atom into dethiobiotin via a radical-based mechanism.</text>
</comment>
<comment type="cofactor">
    <cofactor evidence="13">
        <name>[2Fe-2S] cluster</name>
        <dbReference type="ChEBI" id="CHEBI:190135"/>
    </cofactor>
    <text evidence="13">Binds 1 [2Fe-2S] cluster. The cluster is coordinated with 3 cysteines and 1 arginine.</text>
</comment>
<dbReference type="RefSeq" id="WP_050355314.1">
    <property type="nucleotide sequence ID" value="NZ_LGSS01000007.1"/>
</dbReference>
<comment type="catalytic activity">
    <reaction evidence="12 13">
        <text>(4R,5S)-dethiobiotin + (sulfur carrier)-SH + 2 reduced [2Fe-2S]-[ferredoxin] + 2 S-adenosyl-L-methionine = (sulfur carrier)-H + biotin + 2 5'-deoxyadenosine + 2 L-methionine + 2 oxidized [2Fe-2S]-[ferredoxin]</text>
        <dbReference type="Rhea" id="RHEA:22060"/>
        <dbReference type="Rhea" id="RHEA-COMP:10000"/>
        <dbReference type="Rhea" id="RHEA-COMP:10001"/>
        <dbReference type="Rhea" id="RHEA-COMP:14737"/>
        <dbReference type="Rhea" id="RHEA-COMP:14739"/>
        <dbReference type="ChEBI" id="CHEBI:17319"/>
        <dbReference type="ChEBI" id="CHEBI:29917"/>
        <dbReference type="ChEBI" id="CHEBI:33737"/>
        <dbReference type="ChEBI" id="CHEBI:33738"/>
        <dbReference type="ChEBI" id="CHEBI:57586"/>
        <dbReference type="ChEBI" id="CHEBI:57844"/>
        <dbReference type="ChEBI" id="CHEBI:59789"/>
        <dbReference type="ChEBI" id="CHEBI:64428"/>
        <dbReference type="ChEBI" id="CHEBI:149473"/>
        <dbReference type="EC" id="2.8.1.6"/>
    </reaction>
</comment>
<keyword evidence="10 13" id="KW-0408">Iron</keyword>
<evidence type="ECO:0000256" key="12">
    <source>
        <dbReference type="ARBA" id="ARBA00051157"/>
    </source>
</evidence>
<dbReference type="PANTHER" id="PTHR22976">
    <property type="entry name" value="BIOTIN SYNTHASE"/>
    <property type="match status" value="1"/>
</dbReference>
<dbReference type="Gene3D" id="3.20.20.70">
    <property type="entry name" value="Aldolase class I"/>
    <property type="match status" value="1"/>
</dbReference>
<sequence>MKNIVSSLLEKVIEGNLIDANEALELAENAETTELLEASNKIRNINRGNLVNLCGVMNIKSGKCSEDCRYCSQSAYYMTNVKSYDLVDVDEVVEFAKKYQEKGVNCFGISTSGKAFSDLNKEKVYDIYKALSRETTMRLCGAHGLLKEEEAYRLKEAGLCCYQHNLQTSKEFFTEVCTTHFYDDRMNTIKYAQKAGLDTCSGGIMGLGETMKDRIEMTMTLRELNVMNIPVNTLNPVEGTPLGDRPVSITREEVLRNIAIYRFIIPKANFIYGAGRVLLGEEQHMAFRAGMSGIVVGNFLTTPGNCIEEDVEMLRNEGFMLTSDKGSYAI</sequence>
<dbReference type="OrthoDB" id="9786826at2"/>
<keyword evidence="9 13" id="KW-0093">Biotin biosynthesis</keyword>
<feature type="binding site" evidence="13 14">
    <location>
        <position position="200"/>
    </location>
    <ligand>
        <name>[2Fe-2S] cluster</name>
        <dbReference type="ChEBI" id="CHEBI:190135"/>
    </ligand>
</feature>
<dbReference type="GO" id="GO:0051539">
    <property type="term" value="F:4 iron, 4 sulfur cluster binding"/>
    <property type="evidence" value="ECO:0007669"/>
    <property type="project" value="UniProtKB-KW"/>
</dbReference>
<evidence type="ECO:0000256" key="4">
    <source>
        <dbReference type="ARBA" id="ARBA00022485"/>
    </source>
</evidence>
<dbReference type="GO" id="GO:0004076">
    <property type="term" value="F:biotin synthase activity"/>
    <property type="evidence" value="ECO:0007669"/>
    <property type="project" value="UniProtKB-UniRule"/>
</dbReference>
<dbReference type="SFLD" id="SFLDG01060">
    <property type="entry name" value="BATS_domain_containing"/>
    <property type="match status" value="1"/>
</dbReference>
<dbReference type="SFLD" id="SFLDG01278">
    <property type="entry name" value="biotin_synthase_like"/>
    <property type="match status" value="1"/>
</dbReference>
<keyword evidence="6 13" id="KW-0949">S-adenosyl-L-methionine</keyword>
<comment type="caution">
    <text evidence="16">The sequence shown here is derived from an EMBL/GenBank/DDBJ whole genome shotgun (WGS) entry which is preliminary data.</text>
</comment>
<dbReference type="InterPro" id="IPR006638">
    <property type="entry name" value="Elp3/MiaA/NifB-like_rSAM"/>
</dbReference>
<dbReference type="PROSITE" id="PS51918">
    <property type="entry name" value="RADICAL_SAM"/>
    <property type="match status" value="1"/>
</dbReference>
<feature type="binding site" evidence="13 14">
    <location>
        <position position="64"/>
    </location>
    <ligand>
        <name>[4Fe-4S] cluster</name>
        <dbReference type="ChEBI" id="CHEBI:49883"/>
        <note>4Fe-4S-S-AdoMet</note>
    </ligand>
</feature>
<keyword evidence="11 13" id="KW-0411">Iron-sulfur</keyword>
<organism evidence="16 17">
    <name type="scientific">Gottschalkia purinilytica</name>
    <name type="common">Clostridium purinilyticum</name>
    <dbReference type="NCBI Taxonomy" id="1503"/>
    <lineage>
        <taxon>Bacteria</taxon>
        <taxon>Bacillati</taxon>
        <taxon>Bacillota</taxon>
        <taxon>Tissierellia</taxon>
        <taxon>Tissierellales</taxon>
        <taxon>Gottschalkiaceae</taxon>
        <taxon>Gottschalkia</taxon>
    </lineage>
</organism>
<dbReference type="GO" id="GO:0009102">
    <property type="term" value="P:biotin biosynthetic process"/>
    <property type="evidence" value="ECO:0007669"/>
    <property type="project" value="UniProtKB-UniRule"/>
</dbReference>
<dbReference type="InterPro" id="IPR007197">
    <property type="entry name" value="rSAM"/>
</dbReference>
<evidence type="ECO:0000256" key="3">
    <source>
        <dbReference type="ARBA" id="ARBA00012236"/>
    </source>
</evidence>
<feature type="domain" description="Radical SAM core" evidence="15">
    <location>
        <begin position="46"/>
        <end position="267"/>
    </location>
</feature>
<keyword evidence="7 13" id="KW-0001">2Fe-2S</keyword>
<dbReference type="Pfam" id="PF04055">
    <property type="entry name" value="Radical_SAM"/>
    <property type="match status" value="1"/>
</dbReference>
<dbReference type="GO" id="GO:0005506">
    <property type="term" value="F:iron ion binding"/>
    <property type="evidence" value="ECO:0007669"/>
    <property type="project" value="UniProtKB-UniRule"/>
</dbReference>
<evidence type="ECO:0000256" key="8">
    <source>
        <dbReference type="ARBA" id="ARBA00022723"/>
    </source>
</evidence>
<keyword evidence="17" id="KW-1185">Reference proteome</keyword>
<evidence type="ECO:0000256" key="7">
    <source>
        <dbReference type="ARBA" id="ARBA00022714"/>
    </source>
</evidence>
<evidence type="ECO:0000256" key="14">
    <source>
        <dbReference type="PIRSR" id="PIRSR001619-1"/>
    </source>
</evidence>
<comment type="pathway">
    <text evidence="1 13">Cofactor biosynthesis; biotin biosynthesis; biotin from 7,8-diaminononanoate: step 2/2.</text>
</comment>
<dbReference type="HAMAP" id="MF_01694">
    <property type="entry name" value="BioB"/>
    <property type="match status" value="1"/>
</dbReference>
<dbReference type="GO" id="GO:0051537">
    <property type="term" value="F:2 iron, 2 sulfur cluster binding"/>
    <property type="evidence" value="ECO:0007669"/>
    <property type="project" value="UniProtKB-KW"/>
</dbReference>
<dbReference type="Proteomes" id="UP000037267">
    <property type="component" value="Unassembled WGS sequence"/>
</dbReference>
<dbReference type="SMART" id="SM00729">
    <property type="entry name" value="Elp3"/>
    <property type="match status" value="1"/>
</dbReference>
<comment type="similarity">
    <text evidence="2 13">Belongs to the radical SAM superfamily. Biotin synthase family.</text>
</comment>
<comment type="cofactor">
    <cofactor evidence="13 14">
        <name>[4Fe-4S] cluster</name>
        <dbReference type="ChEBI" id="CHEBI:49883"/>
    </cofactor>
    <text evidence="13 14">Binds 1 [4Fe-4S] cluster. The cluster is coordinated with 3 cysteines and an exchangeable S-adenosyl-L-methionine.</text>
</comment>